<keyword evidence="3" id="KW-1185">Reference proteome</keyword>
<protein>
    <submittedName>
        <fullName evidence="2">Uncharacterized protein</fullName>
    </submittedName>
</protein>
<comment type="caution">
    <text evidence="2">The sequence shown here is derived from an EMBL/GenBank/DDBJ whole genome shotgun (WGS) entry which is preliminary data.</text>
</comment>
<accession>A0AAJ0EXD2</accession>
<dbReference type="GeneID" id="85456715"/>
<keyword evidence="1" id="KW-0732">Signal</keyword>
<dbReference type="EMBL" id="JAHMHR010000015">
    <property type="protein sequence ID" value="KAK1687536.1"/>
    <property type="molecule type" value="Genomic_DNA"/>
</dbReference>
<evidence type="ECO:0000256" key="1">
    <source>
        <dbReference type="SAM" id="SignalP"/>
    </source>
</evidence>
<dbReference type="Proteomes" id="UP001224890">
    <property type="component" value="Unassembled WGS sequence"/>
</dbReference>
<evidence type="ECO:0000313" key="2">
    <source>
        <dbReference type="EMBL" id="KAK1687536.1"/>
    </source>
</evidence>
<reference evidence="2" key="1">
    <citation type="submission" date="2021-06" db="EMBL/GenBank/DDBJ databases">
        <title>Comparative genomics, transcriptomics and evolutionary studies reveal genomic signatures of adaptation to plant cell wall in hemibiotrophic fungi.</title>
        <authorList>
            <consortium name="DOE Joint Genome Institute"/>
            <person name="Baroncelli R."/>
            <person name="Diaz J.F."/>
            <person name="Benocci T."/>
            <person name="Peng M."/>
            <person name="Battaglia E."/>
            <person name="Haridas S."/>
            <person name="Andreopoulos W."/>
            <person name="Labutti K."/>
            <person name="Pangilinan J."/>
            <person name="Floch G.L."/>
            <person name="Makela M.R."/>
            <person name="Henrissat B."/>
            <person name="Grigoriev I.V."/>
            <person name="Crouch J.A."/>
            <person name="De Vries R.P."/>
            <person name="Sukno S.A."/>
            <person name="Thon M.R."/>
        </authorList>
    </citation>
    <scope>NUCLEOTIDE SEQUENCE</scope>
    <source>
        <strain evidence="2">CBS 193.32</strain>
    </source>
</reference>
<dbReference type="AlphaFoldDB" id="A0AAJ0EXD2"/>
<name>A0AAJ0EXD2_9PEZI</name>
<evidence type="ECO:0000313" key="3">
    <source>
        <dbReference type="Proteomes" id="UP001224890"/>
    </source>
</evidence>
<feature type="signal peptide" evidence="1">
    <location>
        <begin position="1"/>
        <end position="38"/>
    </location>
</feature>
<sequence length="198" mass="20538">MSPPTFNPTPTAIMRAFSKRVAIIAMAVLATAETQANAVYCPTVTSTGTICPTFVQMACLALSTISSRCGCPSTVPTKSIDYPCGEKGPAGCMGTSYIYETATPNCGGATFTTKTIPTIAPTPTDIGLGACPTVYSTATICPNCIRPMCVQLSRISQLCHCPTPVPTVAVSFECPDCPKGCGTYYEYATATPECAPTA</sequence>
<dbReference type="RefSeq" id="XP_060431231.1">
    <property type="nucleotide sequence ID" value="XM_060572189.1"/>
</dbReference>
<organism evidence="2 3">
    <name type="scientific">Colletotrichum godetiae</name>
    <dbReference type="NCBI Taxonomy" id="1209918"/>
    <lineage>
        <taxon>Eukaryota</taxon>
        <taxon>Fungi</taxon>
        <taxon>Dikarya</taxon>
        <taxon>Ascomycota</taxon>
        <taxon>Pezizomycotina</taxon>
        <taxon>Sordariomycetes</taxon>
        <taxon>Hypocreomycetidae</taxon>
        <taxon>Glomerellales</taxon>
        <taxon>Glomerellaceae</taxon>
        <taxon>Colletotrichum</taxon>
        <taxon>Colletotrichum acutatum species complex</taxon>
    </lineage>
</organism>
<feature type="chain" id="PRO_5042579277" evidence="1">
    <location>
        <begin position="39"/>
        <end position="198"/>
    </location>
</feature>
<proteinExistence type="predicted"/>
<gene>
    <name evidence="2" type="ORF">BDP55DRAFT_630727</name>
</gene>